<dbReference type="KEGG" id="cbaa:SRAA_1129"/>
<keyword evidence="2 5" id="KW-0690">Ribosome biogenesis</keyword>
<evidence type="ECO:0000256" key="5">
    <source>
        <dbReference type="HAMAP-Rule" id="MF_00014"/>
    </source>
</evidence>
<comment type="similarity">
    <text evidence="5">Belongs to the RimM family.</text>
</comment>
<comment type="function">
    <text evidence="5">An accessory protein needed during the final step in the assembly of 30S ribosomal subunit, possibly for assembly of the head region. Essential for efficient processing of 16S rRNA. May be needed both before and after RbfA during the maturation of 16S rRNA. It has affinity for free ribosomal 30S subunits but not for 70S ribosomes.</text>
</comment>
<dbReference type="InterPro" id="IPR056792">
    <property type="entry name" value="PRC_RimM"/>
</dbReference>
<proteinExistence type="inferred from homology"/>
<dbReference type="GO" id="GO:0005737">
    <property type="term" value="C:cytoplasm"/>
    <property type="evidence" value="ECO:0007669"/>
    <property type="project" value="UniProtKB-SubCell"/>
</dbReference>
<dbReference type="InterPro" id="IPR011033">
    <property type="entry name" value="PRC_barrel-like_sf"/>
</dbReference>
<dbReference type="SUPFAM" id="SSF50447">
    <property type="entry name" value="Translation proteins"/>
    <property type="match status" value="1"/>
</dbReference>
<keyword evidence="3 5" id="KW-0698">rRNA processing</keyword>
<dbReference type="InterPro" id="IPR036976">
    <property type="entry name" value="RimM_N_sf"/>
</dbReference>
<dbReference type="GO" id="GO:0006364">
    <property type="term" value="P:rRNA processing"/>
    <property type="evidence" value="ECO:0007669"/>
    <property type="project" value="UniProtKB-UniRule"/>
</dbReference>
<evidence type="ECO:0000256" key="2">
    <source>
        <dbReference type="ARBA" id="ARBA00022517"/>
    </source>
</evidence>
<comment type="domain">
    <text evidence="5">The PRC barrel domain binds ribosomal protein uS19.</text>
</comment>
<dbReference type="Proteomes" id="UP000067461">
    <property type="component" value="Chromosome"/>
</dbReference>
<dbReference type="Gene3D" id="2.40.30.60">
    <property type="entry name" value="RimM"/>
    <property type="match status" value="1"/>
</dbReference>
<dbReference type="GO" id="GO:0005840">
    <property type="term" value="C:ribosome"/>
    <property type="evidence" value="ECO:0007669"/>
    <property type="project" value="InterPro"/>
</dbReference>
<gene>
    <name evidence="5 8" type="primary">rimM</name>
    <name evidence="8" type="ORF">SRAA_1129</name>
</gene>
<dbReference type="PANTHER" id="PTHR33692:SF1">
    <property type="entry name" value="RIBOSOME MATURATION FACTOR RIMM"/>
    <property type="match status" value="1"/>
</dbReference>
<dbReference type="AlphaFoldDB" id="A0A060NN76"/>
<sequence length="201" mass="22136">MPLLYPMAALTGLVPAPLPADAVELGRIQEAWGIKGWVRLHCHSAKPEALLQAWRWYLLPPEVPYAKGFDAFEGSVVVRVHSIKPHADGLVAQLAEVPDRNAAEALKGVRIFVARADFPAAASSDEFYWVDLIGLEVFNRQGEPMGVVRDLLTTGPHSVLCLEYLSAEGKVAERMIPFVSAYVDAVDLAARRITVDWQSDY</sequence>
<keyword evidence="1 5" id="KW-0963">Cytoplasm</keyword>
<dbReference type="EMBL" id="AP014568">
    <property type="protein sequence ID" value="BAO80983.1"/>
    <property type="molecule type" value="Genomic_DNA"/>
</dbReference>
<name>A0A060NN76_9BURK</name>
<dbReference type="Gene3D" id="2.30.30.240">
    <property type="entry name" value="PRC-barrel domain"/>
    <property type="match status" value="1"/>
</dbReference>
<evidence type="ECO:0000256" key="3">
    <source>
        <dbReference type="ARBA" id="ARBA00022552"/>
    </source>
</evidence>
<dbReference type="HAMAP" id="MF_00014">
    <property type="entry name" value="Ribosome_mat_RimM"/>
    <property type="match status" value="1"/>
</dbReference>
<evidence type="ECO:0000313" key="9">
    <source>
        <dbReference type="Proteomes" id="UP000067461"/>
    </source>
</evidence>
<evidence type="ECO:0000256" key="4">
    <source>
        <dbReference type="ARBA" id="ARBA00023186"/>
    </source>
</evidence>
<accession>A0A060NN76</accession>
<dbReference type="InterPro" id="IPR009000">
    <property type="entry name" value="Transl_B-barrel_sf"/>
</dbReference>
<keyword evidence="9" id="KW-1185">Reference proteome</keyword>
<evidence type="ECO:0000313" key="8">
    <source>
        <dbReference type="EMBL" id="BAO80983.1"/>
    </source>
</evidence>
<comment type="subunit">
    <text evidence="5">Binds ribosomal protein uS19.</text>
</comment>
<dbReference type="HOGENOM" id="CLU_077636_1_0_4"/>
<dbReference type="GO" id="GO:0043022">
    <property type="term" value="F:ribosome binding"/>
    <property type="evidence" value="ECO:0007669"/>
    <property type="project" value="InterPro"/>
</dbReference>
<feature type="domain" description="Ribosome maturation factor RimM PRC barrel" evidence="7">
    <location>
        <begin position="129"/>
        <end position="200"/>
    </location>
</feature>
<dbReference type="InterPro" id="IPR002676">
    <property type="entry name" value="RimM_N"/>
</dbReference>
<evidence type="ECO:0000256" key="1">
    <source>
        <dbReference type="ARBA" id="ARBA00022490"/>
    </source>
</evidence>
<protein>
    <recommendedName>
        <fullName evidence="5">Ribosome maturation factor RimM</fullName>
    </recommendedName>
</protein>
<dbReference type="SUPFAM" id="SSF50346">
    <property type="entry name" value="PRC-barrel domain"/>
    <property type="match status" value="1"/>
</dbReference>
<evidence type="ECO:0000259" key="6">
    <source>
        <dbReference type="Pfam" id="PF01782"/>
    </source>
</evidence>
<feature type="domain" description="RimM N-terminal" evidence="6">
    <location>
        <begin position="25"/>
        <end position="116"/>
    </location>
</feature>
<reference evidence="8 9" key="1">
    <citation type="journal article" date="2014" name="Nat. Commun.">
        <title>Physiological and genomic features of highly alkaliphilic hydrogen-utilizing Betaproteobacteria from a continental serpentinizing site.</title>
        <authorList>
            <person name="Suzuki S."/>
            <person name="Kuenen J.G."/>
            <person name="Schipper K."/>
            <person name="van der Velde S."/>
            <person name="Ishii S."/>
            <person name="Wu A."/>
            <person name="Sorokin D.Y."/>
            <person name="Tenney A."/>
            <person name="Meng X.Y."/>
            <person name="Morrill P.L."/>
            <person name="Kamagata Y."/>
            <person name="Muyzer G."/>
            <person name="Nealson K.H."/>
        </authorList>
    </citation>
    <scope>NUCLEOTIDE SEQUENCE [LARGE SCALE GENOMIC DNA]</scope>
    <source>
        <strain evidence="8 9">A1</strain>
    </source>
</reference>
<evidence type="ECO:0000259" key="7">
    <source>
        <dbReference type="Pfam" id="PF24986"/>
    </source>
</evidence>
<organism evidence="8 9">
    <name type="scientific">Serpentinimonas raichei</name>
    <dbReference type="NCBI Taxonomy" id="1458425"/>
    <lineage>
        <taxon>Bacteria</taxon>
        <taxon>Pseudomonadati</taxon>
        <taxon>Pseudomonadota</taxon>
        <taxon>Betaproteobacteria</taxon>
        <taxon>Burkholderiales</taxon>
        <taxon>Comamonadaceae</taxon>
        <taxon>Serpentinimonas</taxon>
    </lineage>
</organism>
<dbReference type="GO" id="GO:0042274">
    <property type="term" value="P:ribosomal small subunit biogenesis"/>
    <property type="evidence" value="ECO:0007669"/>
    <property type="project" value="UniProtKB-UniRule"/>
</dbReference>
<dbReference type="PANTHER" id="PTHR33692">
    <property type="entry name" value="RIBOSOME MATURATION FACTOR RIMM"/>
    <property type="match status" value="1"/>
</dbReference>
<dbReference type="NCBIfam" id="TIGR02273">
    <property type="entry name" value="16S_RimM"/>
    <property type="match status" value="1"/>
</dbReference>
<keyword evidence="4 5" id="KW-0143">Chaperone</keyword>
<dbReference type="Pfam" id="PF01782">
    <property type="entry name" value="RimM"/>
    <property type="match status" value="1"/>
</dbReference>
<dbReference type="InterPro" id="IPR011961">
    <property type="entry name" value="RimM"/>
</dbReference>
<comment type="subcellular location">
    <subcellularLocation>
        <location evidence="5">Cytoplasm</location>
    </subcellularLocation>
</comment>
<dbReference type="Pfam" id="PF24986">
    <property type="entry name" value="PRC_RimM"/>
    <property type="match status" value="1"/>
</dbReference>
<dbReference type="STRING" id="1458425.SRAA_1129"/>